<dbReference type="EMBL" id="AZBU02000007">
    <property type="protein sequence ID" value="TKR70174.1"/>
    <property type="molecule type" value="Genomic_DNA"/>
</dbReference>
<comment type="caution">
    <text evidence="1">The sequence shown here is derived from an EMBL/GenBank/DDBJ whole genome shotgun (WGS) entry which is preliminary data.</text>
</comment>
<protein>
    <submittedName>
        <fullName evidence="1">Uncharacterized protein</fullName>
    </submittedName>
</protein>
<reference evidence="1 2" key="2">
    <citation type="journal article" date="2019" name="G3 (Bethesda)">
        <title>Hybrid Assembly of the Genome of the Entomopathogenic Nematode Steinernema carpocapsae Identifies the X-Chromosome.</title>
        <authorList>
            <person name="Serra L."/>
            <person name="Macchietto M."/>
            <person name="Macias-Munoz A."/>
            <person name="McGill C.J."/>
            <person name="Rodriguez I.M."/>
            <person name="Rodriguez B."/>
            <person name="Murad R."/>
            <person name="Mortazavi A."/>
        </authorList>
    </citation>
    <scope>NUCLEOTIDE SEQUENCE [LARGE SCALE GENOMIC DNA]</scope>
    <source>
        <strain evidence="1 2">ALL</strain>
    </source>
</reference>
<organism evidence="1 2">
    <name type="scientific">Steinernema carpocapsae</name>
    <name type="common">Entomopathogenic nematode</name>
    <dbReference type="NCBI Taxonomy" id="34508"/>
    <lineage>
        <taxon>Eukaryota</taxon>
        <taxon>Metazoa</taxon>
        <taxon>Ecdysozoa</taxon>
        <taxon>Nematoda</taxon>
        <taxon>Chromadorea</taxon>
        <taxon>Rhabditida</taxon>
        <taxon>Tylenchina</taxon>
        <taxon>Panagrolaimomorpha</taxon>
        <taxon>Strongyloidoidea</taxon>
        <taxon>Steinernematidae</taxon>
        <taxon>Steinernema</taxon>
    </lineage>
</organism>
<reference evidence="1 2" key="1">
    <citation type="journal article" date="2015" name="Genome Biol.">
        <title>Comparative genomics of Steinernema reveals deeply conserved gene regulatory networks.</title>
        <authorList>
            <person name="Dillman A.R."/>
            <person name="Macchietto M."/>
            <person name="Porter C.F."/>
            <person name="Rogers A."/>
            <person name="Williams B."/>
            <person name="Antoshechkin I."/>
            <person name="Lee M.M."/>
            <person name="Goodwin Z."/>
            <person name="Lu X."/>
            <person name="Lewis E.E."/>
            <person name="Goodrich-Blair H."/>
            <person name="Stock S.P."/>
            <person name="Adams B.J."/>
            <person name="Sternberg P.W."/>
            <person name="Mortazavi A."/>
        </authorList>
    </citation>
    <scope>NUCLEOTIDE SEQUENCE [LARGE SCALE GENOMIC DNA]</scope>
    <source>
        <strain evidence="1 2">ALL</strain>
    </source>
</reference>
<evidence type="ECO:0000313" key="1">
    <source>
        <dbReference type="EMBL" id="TKR70174.1"/>
    </source>
</evidence>
<name>A0A4U5ML64_STECR</name>
<sequence>MDHIPLDFIDHVSLLFAPDITHLREFRKISGIYNYFAEGSLNHGHTTAILIRDGKVVNVCDYDNAAAITTRQPARFKRSTFVILSKNDDTAKINVNLFERIFRCRGMFGLTIGSCILGKTWLDFISTWKTLIRVSITVPFNAAMSNLLDKLVQGGHLKTLSFRTAVYGPKEIGHACDLLKQSQFRVLRIFHFKQELYDASMKLWERGRSDLTNKKIEFFNFTPHQIKDTRKADITRKNTNTVVCKFEEETGIVSRLTFIYNLAKADTQDIAVVVLADRLNLTFK</sequence>
<dbReference type="Proteomes" id="UP000298663">
    <property type="component" value="Unassembled WGS sequence"/>
</dbReference>
<evidence type="ECO:0000313" key="2">
    <source>
        <dbReference type="Proteomes" id="UP000298663"/>
    </source>
</evidence>
<dbReference type="AlphaFoldDB" id="A0A4U5ML64"/>
<proteinExistence type="predicted"/>
<gene>
    <name evidence="1" type="ORF">L596_022229</name>
</gene>
<keyword evidence="2" id="KW-1185">Reference proteome</keyword>
<accession>A0A4U5ML64</accession>